<organism evidence="2 3">
    <name type="scientific">Vigna unguiculata</name>
    <name type="common">Cowpea</name>
    <dbReference type="NCBI Taxonomy" id="3917"/>
    <lineage>
        <taxon>Eukaryota</taxon>
        <taxon>Viridiplantae</taxon>
        <taxon>Streptophyta</taxon>
        <taxon>Embryophyta</taxon>
        <taxon>Tracheophyta</taxon>
        <taxon>Spermatophyta</taxon>
        <taxon>Magnoliopsida</taxon>
        <taxon>eudicotyledons</taxon>
        <taxon>Gunneridae</taxon>
        <taxon>Pentapetalae</taxon>
        <taxon>rosids</taxon>
        <taxon>fabids</taxon>
        <taxon>Fabales</taxon>
        <taxon>Fabaceae</taxon>
        <taxon>Papilionoideae</taxon>
        <taxon>50 kb inversion clade</taxon>
        <taxon>NPAAA clade</taxon>
        <taxon>indigoferoid/millettioid clade</taxon>
        <taxon>Phaseoleae</taxon>
        <taxon>Vigna</taxon>
    </lineage>
</organism>
<reference evidence="2 3" key="1">
    <citation type="submission" date="2019-04" db="EMBL/GenBank/DDBJ databases">
        <title>An improved genome assembly and genetic linkage map for asparagus bean, Vigna unguiculata ssp. sesquipedialis.</title>
        <authorList>
            <person name="Xia Q."/>
            <person name="Zhang R."/>
            <person name="Dong Y."/>
        </authorList>
    </citation>
    <scope>NUCLEOTIDE SEQUENCE [LARGE SCALE GENOMIC DNA]</scope>
    <source>
        <tissue evidence="2">Leaf</tissue>
    </source>
</reference>
<keyword evidence="3" id="KW-1185">Reference proteome</keyword>
<evidence type="ECO:0000313" key="2">
    <source>
        <dbReference type="EMBL" id="QCD93930.1"/>
    </source>
</evidence>
<proteinExistence type="predicted"/>
<dbReference type="Proteomes" id="UP000501690">
    <property type="component" value="Linkage Group LG5"/>
</dbReference>
<dbReference type="EMBL" id="CP039349">
    <property type="protein sequence ID" value="QCD93930.1"/>
    <property type="molecule type" value="Genomic_DNA"/>
</dbReference>
<feature type="compositionally biased region" description="Acidic residues" evidence="1">
    <location>
        <begin position="51"/>
        <end position="73"/>
    </location>
</feature>
<gene>
    <name evidence="2" type="ORF">DEO72_LG5g2007</name>
</gene>
<dbReference type="AlphaFoldDB" id="A0A4D6LZB7"/>
<feature type="region of interest" description="Disordered" evidence="1">
    <location>
        <begin position="47"/>
        <end position="73"/>
    </location>
</feature>
<protein>
    <submittedName>
        <fullName evidence="2">Uncharacterized protein</fullName>
    </submittedName>
</protein>
<name>A0A4D6LZB7_VIGUN</name>
<accession>A0A4D6LZB7</accession>
<evidence type="ECO:0000256" key="1">
    <source>
        <dbReference type="SAM" id="MobiDB-lite"/>
    </source>
</evidence>
<sequence>MGKMFARQEDICDSQQAVRRSTRCLMDNLHKLSLDVLDTPDDYLMNGWDNDGIDGGDDVDDVVEEEVPPDDDA</sequence>
<evidence type="ECO:0000313" key="3">
    <source>
        <dbReference type="Proteomes" id="UP000501690"/>
    </source>
</evidence>